<dbReference type="GO" id="GO:0005737">
    <property type="term" value="C:cytoplasm"/>
    <property type="evidence" value="ECO:0007669"/>
    <property type="project" value="UniProtKB-SubCell"/>
</dbReference>
<evidence type="ECO:0000256" key="3">
    <source>
        <dbReference type="ARBA" id="ARBA00022679"/>
    </source>
</evidence>
<dbReference type="EMBL" id="CP049056">
    <property type="protein sequence ID" value="QIE56205.1"/>
    <property type="molecule type" value="Genomic_DNA"/>
</dbReference>
<dbReference type="FunFam" id="3.40.250.10:FF:000001">
    <property type="entry name" value="Sulfurtransferase"/>
    <property type="match status" value="1"/>
</dbReference>
<dbReference type="Proteomes" id="UP000503336">
    <property type="component" value="Chromosome"/>
</dbReference>
<feature type="domain" description="Rhodanese" evidence="7">
    <location>
        <begin position="20"/>
        <end position="137"/>
    </location>
</feature>
<dbReference type="PANTHER" id="PTHR11364:SF27">
    <property type="entry name" value="SULFURTRANSFERASE"/>
    <property type="match status" value="1"/>
</dbReference>
<organism evidence="8 9">
    <name type="scientific">Pikeienuella piscinae</name>
    <dbReference type="NCBI Taxonomy" id="2748098"/>
    <lineage>
        <taxon>Bacteria</taxon>
        <taxon>Pseudomonadati</taxon>
        <taxon>Pseudomonadota</taxon>
        <taxon>Alphaproteobacteria</taxon>
        <taxon>Rhodobacterales</taxon>
        <taxon>Paracoccaceae</taxon>
        <taxon>Pikeienuella</taxon>
    </lineage>
</organism>
<evidence type="ECO:0000256" key="1">
    <source>
        <dbReference type="ARBA" id="ARBA00004496"/>
    </source>
</evidence>
<gene>
    <name evidence="8" type="primary">sseA</name>
    <name evidence="8" type="ORF">G5B40_12495</name>
</gene>
<dbReference type="AlphaFoldDB" id="A0A7L5BWE7"/>
<dbReference type="NCBIfam" id="NF008557">
    <property type="entry name" value="PRK11493.1"/>
    <property type="match status" value="1"/>
</dbReference>
<protein>
    <recommendedName>
        <fullName evidence="6">Sulfurtransferase</fullName>
    </recommendedName>
</protein>
<keyword evidence="8" id="KW-0670">Pyruvate</keyword>
<evidence type="ECO:0000259" key="7">
    <source>
        <dbReference type="PROSITE" id="PS50206"/>
    </source>
</evidence>
<dbReference type="CDD" id="cd01449">
    <property type="entry name" value="TST_Repeat_2"/>
    <property type="match status" value="1"/>
</dbReference>
<dbReference type="KEGG" id="hdh:G5B40_12495"/>
<accession>A0A7L5BWE7</accession>
<dbReference type="InterPro" id="IPR045078">
    <property type="entry name" value="TST/MPST-like"/>
</dbReference>
<evidence type="ECO:0000256" key="4">
    <source>
        <dbReference type="ARBA" id="ARBA00022737"/>
    </source>
</evidence>
<evidence type="ECO:0000256" key="5">
    <source>
        <dbReference type="ARBA" id="ARBA00051793"/>
    </source>
</evidence>
<dbReference type="InterPro" id="IPR036873">
    <property type="entry name" value="Rhodanese-like_dom_sf"/>
</dbReference>
<dbReference type="PANTHER" id="PTHR11364">
    <property type="entry name" value="THIOSULFATE SULFERTANSFERASE"/>
    <property type="match status" value="1"/>
</dbReference>
<name>A0A7L5BWE7_9RHOB</name>
<evidence type="ECO:0000256" key="2">
    <source>
        <dbReference type="ARBA" id="ARBA00022490"/>
    </source>
</evidence>
<dbReference type="InterPro" id="IPR001307">
    <property type="entry name" value="Thiosulphate_STrfase_CS"/>
</dbReference>
<feature type="domain" description="Rhodanese" evidence="7">
    <location>
        <begin position="167"/>
        <end position="281"/>
    </location>
</feature>
<reference evidence="8 9" key="1">
    <citation type="submission" date="2020-02" db="EMBL/GenBank/DDBJ databases">
        <title>complete genome sequence of Rhodobacteraceae bacterium.</title>
        <authorList>
            <person name="Park J."/>
            <person name="Kim Y.-S."/>
            <person name="Kim K.-H."/>
        </authorList>
    </citation>
    <scope>NUCLEOTIDE SEQUENCE [LARGE SCALE GENOMIC DNA]</scope>
    <source>
        <strain evidence="8 9">RR4-56</strain>
    </source>
</reference>
<proteinExistence type="predicted"/>
<dbReference type="Gene3D" id="3.40.250.10">
    <property type="entry name" value="Rhodanese-like domain"/>
    <property type="match status" value="2"/>
</dbReference>
<evidence type="ECO:0000313" key="8">
    <source>
        <dbReference type="EMBL" id="QIE56205.1"/>
    </source>
</evidence>
<comment type="subcellular location">
    <subcellularLocation>
        <location evidence="1">Cytoplasm</location>
    </subcellularLocation>
</comment>
<dbReference type="RefSeq" id="WP_165099134.1">
    <property type="nucleotide sequence ID" value="NZ_CP049056.1"/>
</dbReference>
<dbReference type="FunFam" id="3.40.250.10:FF:000015">
    <property type="entry name" value="Sulfurtransferase"/>
    <property type="match status" value="1"/>
</dbReference>
<keyword evidence="3 6" id="KW-0808">Transferase</keyword>
<dbReference type="InterPro" id="IPR001763">
    <property type="entry name" value="Rhodanese-like_dom"/>
</dbReference>
<dbReference type="PROSITE" id="PS00683">
    <property type="entry name" value="RHODANESE_2"/>
    <property type="match status" value="1"/>
</dbReference>
<dbReference type="GO" id="GO:0016784">
    <property type="term" value="F:3-mercaptopyruvate sulfurtransferase activity"/>
    <property type="evidence" value="ECO:0007669"/>
    <property type="project" value="UniProtKB-EC"/>
</dbReference>
<dbReference type="Pfam" id="PF00581">
    <property type="entry name" value="Rhodanese"/>
    <property type="match status" value="2"/>
</dbReference>
<dbReference type="SMART" id="SM00450">
    <property type="entry name" value="RHOD"/>
    <property type="match status" value="2"/>
</dbReference>
<dbReference type="GO" id="GO:0004792">
    <property type="term" value="F:thiosulfate-cyanide sulfurtransferase activity"/>
    <property type="evidence" value="ECO:0007669"/>
    <property type="project" value="InterPro"/>
</dbReference>
<comment type="catalytic activity">
    <reaction evidence="5">
        <text>2-oxo-3-sulfanylpropanoate + [thioredoxin]-dithiol = [thioredoxin]-disulfide + hydrogen sulfide + pyruvate + H(+)</text>
        <dbReference type="Rhea" id="RHEA:21740"/>
        <dbReference type="Rhea" id="RHEA-COMP:10698"/>
        <dbReference type="Rhea" id="RHEA-COMP:10700"/>
        <dbReference type="ChEBI" id="CHEBI:15361"/>
        <dbReference type="ChEBI" id="CHEBI:15378"/>
        <dbReference type="ChEBI" id="CHEBI:29919"/>
        <dbReference type="ChEBI" id="CHEBI:29950"/>
        <dbReference type="ChEBI" id="CHEBI:50058"/>
        <dbReference type="ChEBI" id="CHEBI:57678"/>
        <dbReference type="EC" id="2.8.1.2"/>
    </reaction>
    <physiologicalReaction direction="left-to-right" evidence="5">
        <dbReference type="Rhea" id="RHEA:21741"/>
    </physiologicalReaction>
</comment>
<dbReference type="PROSITE" id="PS50206">
    <property type="entry name" value="RHODANESE_3"/>
    <property type="match status" value="2"/>
</dbReference>
<evidence type="ECO:0000313" key="9">
    <source>
        <dbReference type="Proteomes" id="UP000503336"/>
    </source>
</evidence>
<keyword evidence="4" id="KW-0677">Repeat</keyword>
<evidence type="ECO:0000256" key="6">
    <source>
        <dbReference type="RuleBase" id="RU000507"/>
    </source>
</evidence>
<keyword evidence="2" id="KW-0963">Cytoplasm</keyword>
<sequence length="283" mass="31285">MLESDSQLLVSTTWLATHLNAPDVKVIDATWRLPGTGGDPRSDYEAAHIPEARFFDIDEISDQSSPLPHMLPPMEKFVSRVRAMGIGDGHRVVVYDQDGLFSAARVWWMFRVFGHRDVAVLDGGLKKWLAEGRPVEDIAPMPRERHFTGRKDASLVRDVTQVAAALKLDEEQLVDARAPERFRGEAPEPRPGLRAGHMPGAKNLHYATLFNPDGTMRPVEEIRTLFEGAGVDLNRPIITTCGSGVTAAILSLALARIGHRKVALYDGSWSEWGAYPDLEVETG</sequence>
<dbReference type="CDD" id="cd01448">
    <property type="entry name" value="TST_Repeat_1"/>
    <property type="match status" value="1"/>
</dbReference>
<dbReference type="SUPFAM" id="SSF52821">
    <property type="entry name" value="Rhodanese/Cell cycle control phosphatase"/>
    <property type="match status" value="2"/>
</dbReference>
<keyword evidence="9" id="KW-1185">Reference proteome</keyword>